<dbReference type="PROSITE" id="PS51892">
    <property type="entry name" value="SUBTILASE"/>
    <property type="match status" value="1"/>
</dbReference>
<dbReference type="Gene3D" id="3.40.50.200">
    <property type="entry name" value="Peptidase S8/S53 domain"/>
    <property type="match status" value="1"/>
</dbReference>
<dbReference type="InterPro" id="IPR000209">
    <property type="entry name" value="Peptidase_S8/S53_dom"/>
</dbReference>
<organism evidence="3 4">
    <name type="scientific">Sphingobacterium hotanense</name>
    <dbReference type="NCBI Taxonomy" id="649196"/>
    <lineage>
        <taxon>Bacteria</taxon>
        <taxon>Pseudomonadati</taxon>
        <taxon>Bacteroidota</taxon>
        <taxon>Sphingobacteriia</taxon>
        <taxon>Sphingobacteriales</taxon>
        <taxon>Sphingobacteriaceae</taxon>
        <taxon>Sphingobacterium</taxon>
    </lineage>
</organism>
<evidence type="ECO:0000256" key="1">
    <source>
        <dbReference type="PROSITE-ProRule" id="PRU01240"/>
    </source>
</evidence>
<dbReference type="InterPro" id="IPR036852">
    <property type="entry name" value="Peptidase_S8/S53_dom_sf"/>
</dbReference>
<gene>
    <name evidence="3" type="ORF">HX018_09825</name>
</gene>
<comment type="similarity">
    <text evidence="1">Belongs to the peptidase S8 family.</text>
</comment>
<evidence type="ECO:0000259" key="2">
    <source>
        <dbReference type="Pfam" id="PF00082"/>
    </source>
</evidence>
<dbReference type="SUPFAM" id="SSF52743">
    <property type="entry name" value="Subtilisin-like"/>
    <property type="match status" value="1"/>
</dbReference>
<name>A0ABT7NMP8_9SPHI</name>
<keyword evidence="4" id="KW-1185">Reference proteome</keyword>
<sequence length="483" mass="53854">MKFKSNWSIILSLCLLTQPSACRKDISPFGTYIDQKPAETEYKEAIIVYFKDKNNNKYTLLDPSSYLSDKAIQRRKIQKIAIDSTDLPVSRKYLSELLKESEGKLLNTSKWLNYAVIHLPEHKDNLEKIKSLSFVASIKTIGVHLPYQEPVVPPIKNETPFAAIASTNILDTLKVGAVNYGKTYGLLQQYEANLLHEKKFFGKGKTIAILSEGFGYLDEKPELIHLISEQKIKDSYDLLYNRSDISTTTTNGNNLLAMLGAINPQKFIGLSPKADYILLRTDQNGSQEPFYETSWVAGVERADSLGVDIISSSCVYGVKFNQPQFDMKAEQADGRSISSRVADQAFKKGIITVQMFPQESNGITFILPPADAKDIITAGNINKRNKPLWNVLNKPTADGRIKPELAVLAQEIPVIYGWGDSYSTSDTPPILAGLIACLWEALPNKNAKEIKELLQQTASQSTNPDNKLGYGVPNFKKAYEQAK</sequence>
<protein>
    <submittedName>
        <fullName evidence="3">S8 family serine peptidase</fullName>
    </submittedName>
</protein>
<dbReference type="EMBL" id="JACAGK010000024">
    <property type="protein sequence ID" value="MDM1048535.1"/>
    <property type="molecule type" value="Genomic_DNA"/>
</dbReference>
<feature type="domain" description="Peptidase S8/S53" evidence="2">
    <location>
        <begin position="250"/>
        <end position="471"/>
    </location>
</feature>
<comment type="caution">
    <text evidence="3">The sequence shown here is derived from an EMBL/GenBank/DDBJ whole genome shotgun (WGS) entry which is preliminary data.</text>
</comment>
<evidence type="ECO:0000313" key="3">
    <source>
        <dbReference type="EMBL" id="MDM1048535.1"/>
    </source>
</evidence>
<evidence type="ECO:0000313" key="4">
    <source>
        <dbReference type="Proteomes" id="UP001170954"/>
    </source>
</evidence>
<dbReference type="Proteomes" id="UP001170954">
    <property type="component" value="Unassembled WGS sequence"/>
</dbReference>
<reference evidence="3" key="2">
    <citation type="journal article" date="2022" name="Sci. Total Environ.">
        <title>Prevalence, transmission, and molecular epidemiology of tet(X)-positive bacteria among humans, animals, and environmental niches in China: An epidemiological, and genomic-based study.</title>
        <authorList>
            <person name="Dong N."/>
            <person name="Zeng Y."/>
            <person name="Cai C."/>
            <person name="Sun C."/>
            <person name="Lu J."/>
            <person name="Liu C."/>
            <person name="Zhou H."/>
            <person name="Sun Q."/>
            <person name="Shu L."/>
            <person name="Wang H."/>
            <person name="Wang Y."/>
            <person name="Wang S."/>
            <person name="Wu C."/>
            <person name="Chan E.W."/>
            <person name="Chen G."/>
            <person name="Shen Z."/>
            <person name="Chen S."/>
            <person name="Zhang R."/>
        </authorList>
    </citation>
    <scope>NUCLEOTIDE SEQUENCE</scope>
    <source>
        <strain evidence="3">R1692</strain>
    </source>
</reference>
<dbReference type="PIRSF" id="PIRSF037903">
    <property type="entry name" value="Subtilisin_rel_GFO_2223"/>
    <property type="match status" value="1"/>
</dbReference>
<comment type="caution">
    <text evidence="1">Lacks conserved residue(s) required for the propagation of feature annotation.</text>
</comment>
<dbReference type="RefSeq" id="WP_286651311.1">
    <property type="nucleotide sequence ID" value="NZ_JACAGK010000024.1"/>
</dbReference>
<dbReference type="InterPro" id="IPR017317">
    <property type="entry name" value="Pept_S8_subtilisin_bacteroid-2"/>
</dbReference>
<reference evidence="3" key="1">
    <citation type="submission" date="2020-06" db="EMBL/GenBank/DDBJ databases">
        <authorList>
            <person name="Dong N."/>
        </authorList>
    </citation>
    <scope>NUCLEOTIDE SEQUENCE</scope>
    <source>
        <strain evidence="3">R1692</strain>
    </source>
</reference>
<proteinExistence type="inferred from homology"/>
<accession>A0ABT7NMP8</accession>
<dbReference type="Pfam" id="PF00082">
    <property type="entry name" value="Peptidase_S8"/>
    <property type="match status" value="1"/>
</dbReference>